<feature type="compositionally biased region" description="Low complexity" evidence="1">
    <location>
        <begin position="213"/>
        <end position="231"/>
    </location>
</feature>
<dbReference type="GO" id="GO:0003824">
    <property type="term" value="F:catalytic activity"/>
    <property type="evidence" value="ECO:0007669"/>
    <property type="project" value="InterPro"/>
</dbReference>
<dbReference type="Proteomes" id="UP000007110">
    <property type="component" value="Unassembled WGS sequence"/>
</dbReference>
<dbReference type="SUPFAM" id="SSF56219">
    <property type="entry name" value="DNase I-like"/>
    <property type="match status" value="1"/>
</dbReference>
<accession>A0A7M7PPJ4</accession>
<organism evidence="3 4">
    <name type="scientific">Strongylocentrotus purpuratus</name>
    <name type="common">Purple sea urchin</name>
    <dbReference type="NCBI Taxonomy" id="7668"/>
    <lineage>
        <taxon>Eukaryota</taxon>
        <taxon>Metazoa</taxon>
        <taxon>Echinodermata</taxon>
        <taxon>Eleutherozoa</taxon>
        <taxon>Echinozoa</taxon>
        <taxon>Echinoidea</taxon>
        <taxon>Euechinoidea</taxon>
        <taxon>Echinacea</taxon>
        <taxon>Camarodonta</taxon>
        <taxon>Echinidea</taxon>
        <taxon>Strongylocentrotidae</taxon>
        <taxon>Strongylocentrotus</taxon>
    </lineage>
</organism>
<dbReference type="Pfam" id="PF03372">
    <property type="entry name" value="Exo_endo_phos"/>
    <property type="match status" value="1"/>
</dbReference>
<dbReference type="OrthoDB" id="10253982at2759"/>
<reference evidence="3" key="2">
    <citation type="submission" date="2021-01" db="UniProtKB">
        <authorList>
            <consortium name="EnsemblMetazoa"/>
        </authorList>
    </citation>
    <scope>IDENTIFICATION</scope>
</reference>
<dbReference type="InParanoid" id="A0A7M7PPJ4"/>
<dbReference type="GO" id="GO:0003730">
    <property type="term" value="F:mRNA 3'-UTR binding"/>
    <property type="evidence" value="ECO:0000318"/>
    <property type="project" value="GO_Central"/>
</dbReference>
<dbReference type="InterPro" id="IPR036691">
    <property type="entry name" value="Endo/exonu/phosph_ase_sf"/>
</dbReference>
<feature type="compositionally biased region" description="Basic and acidic residues" evidence="1">
    <location>
        <begin position="120"/>
        <end position="135"/>
    </location>
</feature>
<feature type="domain" description="Endonuclease/exonuclease/phosphatase" evidence="2">
    <location>
        <begin position="284"/>
        <end position="653"/>
    </location>
</feature>
<dbReference type="GeneID" id="593035"/>
<dbReference type="PANTHER" id="PTHR12121">
    <property type="entry name" value="CARBON CATABOLITE REPRESSOR PROTEIN 4"/>
    <property type="match status" value="1"/>
</dbReference>
<protein>
    <recommendedName>
        <fullName evidence="2">Endonuclease/exonuclease/phosphatase domain-containing protein</fullName>
    </recommendedName>
</protein>
<dbReference type="RefSeq" id="XP_030854935.1">
    <property type="nucleotide sequence ID" value="XM_030999075.1"/>
</dbReference>
<dbReference type="InterPro" id="IPR050410">
    <property type="entry name" value="CCR4/nocturin_mRNA_transcr"/>
</dbReference>
<dbReference type="PANTHER" id="PTHR12121:SF34">
    <property type="entry name" value="PROTEIN ANGEL"/>
    <property type="match status" value="1"/>
</dbReference>
<feature type="compositionally biased region" description="Basic and acidic residues" evidence="1">
    <location>
        <begin position="546"/>
        <end position="555"/>
    </location>
</feature>
<dbReference type="EnsemblMetazoa" id="XM_030999075">
    <property type="protein sequence ID" value="XP_030854935"/>
    <property type="gene ID" value="LOC593035"/>
</dbReference>
<feature type="region of interest" description="Disordered" evidence="1">
    <location>
        <begin position="208"/>
        <end position="231"/>
    </location>
</feature>
<dbReference type="EnsemblMetazoa" id="XM_030999076">
    <property type="protein sequence ID" value="XP_030854936"/>
    <property type="gene ID" value="LOC593035"/>
</dbReference>
<evidence type="ECO:0000313" key="4">
    <source>
        <dbReference type="Proteomes" id="UP000007110"/>
    </source>
</evidence>
<dbReference type="FunCoup" id="A0A7M7PPJ4">
    <property type="interactions" value="408"/>
</dbReference>
<dbReference type="KEGG" id="spu:593035"/>
<reference evidence="4" key="1">
    <citation type="submission" date="2015-02" db="EMBL/GenBank/DDBJ databases">
        <title>Genome sequencing for Strongylocentrotus purpuratus.</title>
        <authorList>
            <person name="Murali S."/>
            <person name="Liu Y."/>
            <person name="Vee V."/>
            <person name="English A."/>
            <person name="Wang M."/>
            <person name="Skinner E."/>
            <person name="Han Y."/>
            <person name="Muzny D.M."/>
            <person name="Worley K.C."/>
            <person name="Gibbs R.A."/>
        </authorList>
    </citation>
    <scope>NUCLEOTIDE SEQUENCE</scope>
</reference>
<dbReference type="AlphaFoldDB" id="A0A7M7PPJ4"/>
<name>A0A7M7PPJ4_STRPU</name>
<feature type="region of interest" description="Disordered" evidence="1">
    <location>
        <begin position="93"/>
        <end position="142"/>
    </location>
</feature>
<evidence type="ECO:0000259" key="2">
    <source>
        <dbReference type="Pfam" id="PF03372"/>
    </source>
</evidence>
<evidence type="ECO:0000313" key="3">
    <source>
        <dbReference type="EnsemblMetazoa" id="XP_030854935"/>
    </source>
</evidence>
<feature type="region of interest" description="Disordered" evidence="1">
    <location>
        <begin position="527"/>
        <end position="555"/>
    </location>
</feature>
<sequence>MVLRHIINSAPRFHAGQFSHQPSLRQGNQRALSLLTWYNLPLPARTCFNYSIGFPLVLKYFPQHQVPVYAHSCQSLNTPYPISYSNERISLNMEHSSERNPKRRRTPSSSHPYSKSKVSKTCEMESRESKKHDLRTSSSQGFTQACWPKNGAECEWRRGPRNFESRQNQVRNVQIPKRPNHLRATNNPTQDGRKSMKVTVENTASIKSTGSCSQSSMLSAPPLSLPLQSSRSFHSSKESYRAASQSGTEIKSTYRKRSWFNLPQHRGHQTKVSSRDGVEFSIVSYNILAQCLLNANKHLYSHCDRDILPWDHRRHKIMDEILQANADVICLQEVESRHFQDFFKPALEARGYASIYKKRTCDKGDGCATFYRTSCFQEVSHSKLEYQRGIGLLDRDNVAIVVMLQPRGLSSSHQLCVANTHLLWNPRRGDIKLAQLGLLFAEIERLSNTNQESTENTYHPLVLCGDFNSVPHSPLYKFIKEGHVTYQGMAGVDVSGQEMGRARVLMRSPLWPKEIGVSSHCRYEDTDVMTQSSRNSGGAPRHNRQNSRDRPADHCVLPDDSQGQLIHPFFFSSVYDHCHGNYEITTNHSSTNCTVDYIFYSESMSSKAGSPYKPLGTPNFTSNLSLVKRLTLFTDGEVRAMGGLPNVHWTSDHLSLQATLRLTTMD</sequence>
<dbReference type="CTD" id="90806"/>
<dbReference type="InterPro" id="IPR005135">
    <property type="entry name" value="Endo/exonuclease/phosphatase"/>
</dbReference>
<evidence type="ECO:0000256" key="1">
    <source>
        <dbReference type="SAM" id="MobiDB-lite"/>
    </source>
</evidence>
<dbReference type="Gene3D" id="3.60.10.10">
    <property type="entry name" value="Endonuclease/exonuclease/phosphatase"/>
    <property type="match status" value="1"/>
</dbReference>
<dbReference type="RefSeq" id="XP_030854936.1">
    <property type="nucleotide sequence ID" value="XM_030999076.1"/>
</dbReference>
<keyword evidence="4" id="KW-1185">Reference proteome</keyword>
<proteinExistence type="predicted"/>